<keyword evidence="1" id="KW-0805">Transcription regulation</keyword>
<dbReference type="CDD" id="cd01392">
    <property type="entry name" value="HTH_LacI"/>
    <property type="match status" value="1"/>
</dbReference>
<organism evidence="6">
    <name type="scientific">Herbiconiux sp. A18JL235</name>
    <dbReference type="NCBI Taxonomy" id="3152363"/>
    <lineage>
        <taxon>Bacteria</taxon>
        <taxon>Bacillati</taxon>
        <taxon>Actinomycetota</taxon>
        <taxon>Actinomycetes</taxon>
        <taxon>Micrococcales</taxon>
        <taxon>Microbacteriaceae</taxon>
        <taxon>Herbiconiux</taxon>
    </lineage>
</organism>
<keyword evidence="2 6" id="KW-0238">DNA-binding</keyword>
<dbReference type="PROSITE" id="PS00356">
    <property type="entry name" value="HTH_LACI_1"/>
    <property type="match status" value="1"/>
</dbReference>
<evidence type="ECO:0000256" key="2">
    <source>
        <dbReference type="ARBA" id="ARBA00023125"/>
    </source>
</evidence>
<gene>
    <name evidence="6" type="ORF">ABFY20_14410</name>
</gene>
<dbReference type="GO" id="GO:0000976">
    <property type="term" value="F:transcription cis-regulatory region binding"/>
    <property type="evidence" value="ECO:0007669"/>
    <property type="project" value="TreeGrafter"/>
</dbReference>
<dbReference type="PROSITE" id="PS50932">
    <property type="entry name" value="HTH_LACI_2"/>
    <property type="match status" value="1"/>
</dbReference>
<dbReference type="InterPro" id="IPR046335">
    <property type="entry name" value="LacI/GalR-like_sensor"/>
</dbReference>
<feature type="domain" description="HTH lacI-type" evidence="5">
    <location>
        <begin position="1"/>
        <end position="53"/>
    </location>
</feature>
<dbReference type="AlphaFoldDB" id="A0AB39BER1"/>
<name>A0AB39BER1_9MICO</name>
<accession>A0AB39BER1</accession>
<protein>
    <submittedName>
        <fullName evidence="6">LacI family DNA-binding transcriptional regulator</fullName>
    </submittedName>
</protein>
<dbReference type="CDD" id="cd01574">
    <property type="entry name" value="PBP1_LacI"/>
    <property type="match status" value="1"/>
</dbReference>
<feature type="region of interest" description="Disordered" evidence="4">
    <location>
        <begin position="305"/>
        <end position="336"/>
    </location>
</feature>
<dbReference type="RefSeq" id="WP_368496922.1">
    <property type="nucleotide sequence ID" value="NZ_CP162511.1"/>
</dbReference>
<dbReference type="InterPro" id="IPR000843">
    <property type="entry name" value="HTH_LacI"/>
</dbReference>
<evidence type="ECO:0000313" key="6">
    <source>
        <dbReference type="EMBL" id="XDI04517.1"/>
    </source>
</evidence>
<dbReference type="Pfam" id="PF13377">
    <property type="entry name" value="Peripla_BP_3"/>
    <property type="match status" value="1"/>
</dbReference>
<sequence length="336" mass="35344">MIDVARLAGVSHQTVSRVLNGSDSVTPEMRERVETAVDRLRYRRNPAARALVTRQSMSIGIVSFGLAQFGPSVALTGIVDEARRAGYATNLVSLTALDHGAMQNALDHLMADSVDGVIVLAPLEAALVAIGSLSPEVPLVVFHPGGPATLGTIATDEVAGARLATVHLIELGHGTVHHVSGPPGWLGTAARLEGWRGALADAGLPAHPPVEGDWTSESGYDAGIRFADDHAVTAVFAANDQMALGVVRALVDSGRQVPGEVSVIGFDDVPESAFFRPALSTVRFDFSEVGRQAVDHVLELMAGRQPAAPRPVAPQLLGRTSTAPPPRTNEQRKKRS</sequence>
<dbReference type="SUPFAM" id="SSF47413">
    <property type="entry name" value="lambda repressor-like DNA-binding domains"/>
    <property type="match status" value="1"/>
</dbReference>
<dbReference type="SMART" id="SM00354">
    <property type="entry name" value="HTH_LACI"/>
    <property type="match status" value="1"/>
</dbReference>
<evidence type="ECO:0000256" key="4">
    <source>
        <dbReference type="SAM" id="MobiDB-lite"/>
    </source>
</evidence>
<keyword evidence="3" id="KW-0804">Transcription</keyword>
<dbReference type="InterPro" id="IPR010982">
    <property type="entry name" value="Lambda_DNA-bd_dom_sf"/>
</dbReference>
<evidence type="ECO:0000259" key="5">
    <source>
        <dbReference type="PROSITE" id="PS50932"/>
    </source>
</evidence>
<dbReference type="GO" id="GO:0003700">
    <property type="term" value="F:DNA-binding transcription factor activity"/>
    <property type="evidence" value="ECO:0007669"/>
    <property type="project" value="TreeGrafter"/>
</dbReference>
<dbReference type="PANTHER" id="PTHR30146">
    <property type="entry name" value="LACI-RELATED TRANSCRIPTIONAL REPRESSOR"/>
    <property type="match status" value="1"/>
</dbReference>
<dbReference type="Gene3D" id="3.40.50.2300">
    <property type="match status" value="2"/>
</dbReference>
<proteinExistence type="predicted"/>
<dbReference type="EMBL" id="CP162511">
    <property type="protein sequence ID" value="XDI04517.1"/>
    <property type="molecule type" value="Genomic_DNA"/>
</dbReference>
<evidence type="ECO:0000256" key="3">
    <source>
        <dbReference type="ARBA" id="ARBA00023163"/>
    </source>
</evidence>
<evidence type="ECO:0000256" key="1">
    <source>
        <dbReference type="ARBA" id="ARBA00023015"/>
    </source>
</evidence>
<dbReference type="Pfam" id="PF00356">
    <property type="entry name" value="LacI"/>
    <property type="match status" value="1"/>
</dbReference>
<dbReference type="InterPro" id="IPR028082">
    <property type="entry name" value="Peripla_BP_I"/>
</dbReference>
<reference evidence="6" key="1">
    <citation type="submission" date="2024-05" db="EMBL/GenBank/DDBJ databases">
        <title>Herbiconiux sp. A18JL235.</title>
        <authorList>
            <person name="Zhang G."/>
        </authorList>
    </citation>
    <scope>NUCLEOTIDE SEQUENCE</scope>
    <source>
        <strain evidence="6">A18JL235</strain>
    </source>
</reference>
<dbReference type="PANTHER" id="PTHR30146:SF109">
    <property type="entry name" value="HTH-TYPE TRANSCRIPTIONAL REGULATOR GALS"/>
    <property type="match status" value="1"/>
</dbReference>
<dbReference type="Gene3D" id="1.10.260.40">
    <property type="entry name" value="lambda repressor-like DNA-binding domains"/>
    <property type="match status" value="1"/>
</dbReference>
<dbReference type="SUPFAM" id="SSF53822">
    <property type="entry name" value="Periplasmic binding protein-like I"/>
    <property type="match status" value="1"/>
</dbReference>